<dbReference type="EMBL" id="ASAD01000010">
    <property type="protein sequence ID" value="EON92462.1"/>
    <property type="molecule type" value="Genomic_DNA"/>
</dbReference>
<feature type="transmembrane region" description="Helical" evidence="6">
    <location>
        <begin position="225"/>
        <end position="243"/>
    </location>
</feature>
<dbReference type="PANTHER" id="PTHR32322">
    <property type="entry name" value="INNER MEMBRANE TRANSPORTER"/>
    <property type="match status" value="1"/>
</dbReference>
<dbReference type="RefSeq" id="WP_012137388.1">
    <property type="nucleotide sequence ID" value="NZ_KE007317.1"/>
</dbReference>
<evidence type="ECO:0000259" key="7">
    <source>
        <dbReference type="Pfam" id="PF00892"/>
    </source>
</evidence>
<feature type="transmembrane region" description="Helical" evidence="6">
    <location>
        <begin position="280"/>
        <end position="297"/>
    </location>
</feature>
<feature type="transmembrane region" description="Helical" evidence="6">
    <location>
        <begin position="12"/>
        <end position="33"/>
    </location>
</feature>
<feature type="transmembrane region" description="Helical" evidence="6">
    <location>
        <begin position="160"/>
        <end position="181"/>
    </location>
</feature>
<organism evidence="8 9">
    <name type="scientific">Marinobacter lipolyticus SM19</name>
    <dbReference type="NCBI Taxonomy" id="1318628"/>
    <lineage>
        <taxon>Bacteria</taxon>
        <taxon>Pseudomonadati</taxon>
        <taxon>Pseudomonadota</taxon>
        <taxon>Gammaproteobacteria</taxon>
        <taxon>Pseudomonadales</taxon>
        <taxon>Marinobacteraceae</taxon>
        <taxon>Marinobacter</taxon>
    </lineage>
</organism>
<dbReference type="InterPro" id="IPR037185">
    <property type="entry name" value="EmrE-like"/>
</dbReference>
<protein>
    <recommendedName>
        <fullName evidence="7">EamA domain-containing protein</fullName>
    </recommendedName>
</protein>
<gene>
    <name evidence="8" type="ORF">MARLIPOL_06914</name>
</gene>
<feature type="transmembrane region" description="Helical" evidence="6">
    <location>
        <begin position="193"/>
        <end position="213"/>
    </location>
</feature>
<dbReference type="InterPro" id="IPR050638">
    <property type="entry name" value="AA-Vitamin_Transporters"/>
</dbReference>
<evidence type="ECO:0000256" key="1">
    <source>
        <dbReference type="ARBA" id="ARBA00004141"/>
    </source>
</evidence>
<dbReference type="GO" id="GO:0016020">
    <property type="term" value="C:membrane"/>
    <property type="evidence" value="ECO:0007669"/>
    <property type="project" value="UniProtKB-SubCell"/>
</dbReference>
<dbReference type="InterPro" id="IPR000620">
    <property type="entry name" value="EamA_dom"/>
</dbReference>
<dbReference type="STRING" id="1318628.MARLIPOL_06914"/>
<dbReference type="Pfam" id="PF00892">
    <property type="entry name" value="EamA"/>
    <property type="match status" value="1"/>
</dbReference>
<evidence type="ECO:0000256" key="3">
    <source>
        <dbReference type="ARBA" id="ARBA00022692"/>
    </source>
</evidence>
<comment type="caution">
    <text evidence="8">The sequence shown here is derived from an EMBL/GenBank/DDBJ whole genome shotgun (WGS) entry which is preliminary data.</text>
</comment>
<feature type="transmembrane region" description="Helical" evidence="6">
    <location>
        <begin position="131"/>
        <end position="148"/>
    </location>
</feature>
<evidence type="ECO:0000313" key="9">
    <source>
        <dbReference type="Proteomes" id="UP000016540"/>
    </source>
</evidence>
<feature type="transmembrane region" description="Helical" evidence="6">
    <location>
        <begin position="45"/>
        <end position="63"/>
    </location>
</feature>
<keyword evidence="9" id="KW-1185">Reference proteome</keyword>
<keyword evidence="4 6" id="KW-1133">Transmembrane helix</keyword>
<dbReference type="AlphaFoldDB" id="R8B1L3"/>
<keyword evidence="3 6" id="KW-0812">Transmembrane</keyword>
<evidence type="ECO:0000313" key="8">
    <source>
        <dbReference type="EMBL" id="EON92462.1"/>
    </source>
</evidence>
<feature type="transmembrane region" description="Helical" evidence="6">
    <location>
        <begin position="75"/>
        <end position="101"/>
    </location>
</feature>
<evidence type="ECO:0000256" key="5">
    <source>
        <dbReference type="ARBA" id="ARBA00023136"/>
    </source>
</evidence>
<proteinExistence type="inferred from homology"/>
<feature type="domain" description="EamA" evidence="7">
    <location>
        <begin position="196"/>
        <end position="296"/>
    </location>
</feature>
<dbReference type="PATRIC" id="fig|1318628.3.peg.1383"/>
<comment type="similarity">
    <text evidence="2">Belongs to the EamA transporter family.</text>
</comment>
<dbReference type="HOGENOM" id="CLU_074515_0_0_6"/>
<dbReference type="SUPFAM" id="SSF103481">
    <property type="entry name" value="Multidrug resistance efflux transporter EmrE"/>
    <property type="match status" value="1"/>
</dbReference>
<dbReference type="eggNOG" id="COG0697">
    <property type="taxonomic scope" value="Bacteria"/>
</dbReference>
<sequence>MKSEAVIESFRPDAVSVLLLLGVGVLIALMLPLSKIAMSLGMTPLAYAFWQAFGGGLILFVCQGKGRAIGWRGSVARYFGFSALTAIALPNVLAFVVVAQIGSGLTATLYALPSLATYAIALTLRMETLSLGRAMGLLMGISGCVWILSPSPTGISGETAPWLMLGLLIPLSLAIGNIYRTTHWPRGATAEQLAPGMLLGGAILILVVILIRGEAATLLVGHPTLWGILIIQSMVTAVGYRGFFQLQKRSSPTFLSQLGFVITPAGLLFGILFFKESFGWTVWGGVALLMVGVVLANKPVKSRAITPCINGNRMAE</sequence>
<evidence type="ECO:0000256" key="2">
    <source>
        <dbReference type="ARBA" id="ARBA00007362"/>
    </source>
</evidence>
<reference evidence="8 9" key="1">
    <citation type="journal article" date="2013" name="Genome Announc.">
        <title>Draft Genome Sequence of the Moderately Halophilic Bacterium Marinobacter lipolyticus Strain SM19.</title>
        <authorList>
            <person name="Papke R.T."/>
            <person name="de la Haba R.R."/>
            <person name="Infante-Dominguez C."/>
            <person name="Perez D."/>
            <person name="Sanchez-Porro C."/>
            <person name="Lapierre P."/>
            <person name="Ventosa A."/>
        </authorList>
    </citation>
    <scope>NUCLEOTIDE SEQUENCE [LARGE SCALE GENOMIC DNA]</scope>
    <source>
        <strain evidence="8 9">SM19</strain>
    </source>
</reference>
<comment type="subcellular location">
    <subcellularLocation>
        <location evidence="1">Membrane</location>
        <topology evidence="1">Multi-pass membrane protein</topology>
    </subcellularLocation>
</comment>
<feature type="transmembrane region" description="Helical" evidence="6">
    <location>
        <begin position="255"/>
        <end position="274"/>
    </location>
</feature>
<name>R8B1L3_9GAMM</name>
<evidence type="ECO:0000256" key="4">
    <source>
        <dbReference type="ARBA" id="ARBA00022989"/>
    </source>
</evidence>
<feature type="transmembrane region" description="Helical" evidence="6">
    <location>
        <begin position="107"/>
        <end position="124"/>
    </location>
</feature>
<keyword evidence="5 6" id="KW-0472">Membrane</keyword>
<dbReference type="Proteomes" id="UP000016540">
    <property type="component" value="Unassembled WGS sequence"/>
</dbReference>
<evidence type="ECO:0000256" key="6">
    <source>
        <dbReference type="SAM" id="Phobius"/>
    </source>
</evidence>
<dbReference type="PANTHER" id="PTHR32322:SF2">
    <property type="entry name" value="EAMA DOMAIN-CONTAINING PROTEIN"/>
    <property type="match status" value="1"/>
</dbReference>
<accession>R8B1L3</accession>